<accession>A0A4U1BTQ6</accession>
<comment type="caution">
    <text evidence="2">The sequence shown here is derived from an EMBL/GenBank/DDBJ whole genome shotgun (WGS) entry which is preliminary data.</text>
</comment>
<gene>
    <name evidence="2" type="ORF">FA046_16100</name>
</gene>
<dbReference type="GO" id="GO:0006313">
    <property type="term" value="P:DNA transposition"/>
    <property type="evidence" value="ECO:0007669"/>
    <property type="project" value="InterPro"/>
</dbReference>
<evidence type="ECO:0000313" key="3">
    <source>
        <dbReference type="Proteomes" id="UP000308181"/>
    </source>
</evidence>
<dbReference type="Proteomes" id="UP000308181">
    <property type="component" value="Unassembled WGS sequence"/>
</dbReference>
<dbReference type="SMART" id="SM01321">
    <property type="entry name" value="Y1_Tnp"/>
    <property type="match status" value="1"/>
</dbReference>
<protein>
    <recommendedName>
        <fullName evidence="1">Transposase IS200-like domain-containing protein</fullName>
    </recommendedName>
</protein>
<dbReference type="RefSeq" id="WP_136827568.1">
    <property type="nucleotide sequence ID" value="NZ_SWBP01000008.1"/>
</dbReference>
<evidence type="ECO:0000259" key="1">
    <source>
        <dbReference type="SMART" id="SM01321"/>
    </source>
</evidence>
<dbReference type="PANTHER" id="PTHR36966">
    <property type="entry name" value="REP-ASSOCIATED TYROSINE TRANSPOSASE"/>
    <property type="match status" value="1"/>
</dbReference>
<dbReference type="EMBL" id="SWBP01000008">
    <property type="protein sequence ID" value="TKB95522.1"/>
    <property type="molecule type" value="Genomic_DNA"/>
</dbReference>
<name>A0A4U1BTQ6_9SPHI</name>
<dbReference type="GO" id="GO:0043565">
    <property type="term" value="F:sequence-specific DNA binding"/>
    <property type="evidence" value="ECO:0007669"/>
    <property type="project" value="TreeGrafter"/>
</dbReference>
<dbReference type="PANTHER" id="PTHR36966:SF1">
    <property type="entry name" value="REP-ASSOCIATED TYROSINE TRANSPOSASE"/>
    <property type="match status" value="1"/>
</dbReference>
<dbReference type="AlphaFoldDB" id="A0A4U1BTQ6"/>
<dbReference type="GO" id="GO:0004803">
    <property type="term" value="F:transposase activity"/>
    <property type="evidence" value="ECO:0007669"/>
    <property type="project" value="InterPro"/>
</dbReference>
<reference evidence="2 3" key="1">
    <citation type="submission" date="2019-04" db="EMBL/GenBank/DDBJ databases">
        <title>Pedobacter sp. AR-3-17 sp. nov., isolated from Arctic soil.</title>
        <authorList>
            <person name="Dahal R.H."/>
            <person name="Kim D.-U."/>
        </authorList>
    </citation>
    <scope>NUCLEOTIDE SEQUENCE [LARGE SCALE GENOMIC DNA]</scope>
    <source>
        <strain evidence="2 3">AR-3-17</strain>
    </source>
</reference>
<dbReference type="Pfam" id="PF01797">
    <property type="entry name" value="Y1_Tnp"/>
    <property type="match status" value="1"/>
</dbReference>
<keyword evidence="3" id="KW-1185">Reference proteome</keyword>
<sequence length="176" mass="21032">MNTRKSIRLPDYDYSQAGEYFITICVNNRLNRLGEISDGKNILSVEGKIVDKWIVQLTEKFQTISIDDYIIMPNHIHLIIEIIHQNENQPSEIDKEEDHEKWRIARSKMLLPKIINYLKSNSSIEINRLNNEIGNKFWQPNYYEHIVRNEKEHLNISFYIENNPATWEEDRFNQPT</sequence>
<dbReference type="InterPro" id="IPR052715">
    <property type="entry name" value="RAYT_transposase"/>
</dbReference>
<dbReference type="InterPro" id="IPR002686">
    <property type="entry name" value="Transposase_17"/>
</dbReference>
<dbReference type="Gene3D" id="3.30.70.1290">
    <property type="entry name" value="Transposase IS200-like"/>
    <property type="match status" value="1"/>
</dbReference>
<organism evidence="2 3">
    <name type="scientific">Pedobacter cryophilus</name>
    <dbReference type="NCBI Taxonomy" id="2571271"/>
    <lineage>
        <taxon>Bacteria</taxon>
        <taxon>Pseudomonadati</taxon>
        <taxon>Bacteroidota</taxon>
        <taxon>Sphingobacteriia</taxon>
        <taxon>Sphingobacteriales</taxon>
        <taxon>Sphingobacteriaceae</taxon>
        <taxon>Pedobacter</taxon>
    </lineage>
</organism>
<dbReference type="OrthoDB" id="9794403at2"/>
<dbReference type="SUPFAM" id="SSF143422">
    <property type="entry name" value="Transposase IS200-like"/>
    <property type="match status" value="1"/>
</dbReference>
<feature type="domain" description="Transposase IS200-like" evidence="1">
    <location>
        <begin position="15"/>
        <end position="163"/>
    </location>
</feature>
<proteinExistence type="predicted"/>
<dbReference type="InterPro" id="IPR036515">
    <property type="entry name" value="Transposase_17_sf"/>
</dbReference>
<evidence type="ECO:0000313" key="2">
    <source>
        <dbReference type="EMBL" id="TKB95522.1"/>
    </source>
</evidence>